<evidence type="ECO:0000313" key="3">
    <source>
        <dbReference type="Proteomes" id="UP000007801"/>
    </source>
</evidence>
<dbReference type="HOGENOM" id="CLU_674880_0_0_1"/>
<feature type="region of interest" description="Disordered" evidence="1">
    <location>
        <begin position="143"/>
        <end position="165"/>
    </location>
</feature>
<name>B3ML87_DROAN</name>
<feature type="compositionally biased region" description="Polar residues" evidence="1">
    <location>
        <begin position="69"/>
        <end position="89"/>
    </location>
</feature>
<dbReference type="GeneID" id="6497246"/>
<sequence length="298" mass="34365">MQQQHQHQQQQPPIQQQQYYNSQSQMNPQYNSHPWYYNYGNYGYNYWYNPPQPMNNMGALPANPDQYYQPGQFQDGSQIASYSGSQDVGTGQPRAVDPQSPMKCFNRIDSYTNVHGTKGQRYRGSEQDLAKYLKVASRTLPSDAPKEWCQNQSHPEPKRHKKVSRKVADSSLGAISSSFLQRIGLFMRFGKTGKQKITKSDDMTSQESSVNSEGKPKKKGFFNRVFGDMPNHPTKGIYSFSDPKSKYQQTNPPITQNDYDQDEVRELDNFRKMRENQISKQPKKHVAYKDECRMPGGT</sequence>
<feature type="region of interest" description="Disordered" evidence="1">
    <location>
        <begin position="69"/>
        <end position="103"/>
    </location>
</feature>
<feature type="compositionally biased region" description="Polar residues" evidence="1">
    <location>
        <begin position="203"/>
        <end position="212"/>
    </location>
</feature>
<dbReference type="OrthoDB" id="10487414at2759"/>
<feature type="region of interest" description="Disordered" evidence="1">
    <location>
        <begin position="277"/>
        <end position="298"/>
    </location>
</feature>
<feature type="region of interest" description="Disordered" evidence="1">
    <location>
        <begin position="195"/>
        <end position="261"/>
    </location>
</feature>
<dbReference type="AlphaFoldDB" id="B3ML87"/>
<evidence type="ECO:0000256" key="1">
    <source>
        <dbReference type="SAM" id="MobiDB-lite"/>
    </source>
</evidence>
<reference evidence="2 3" key="1">
    <citation type="journal article" date="2007" name="Nature">
        <title>Evolution of genes and genomes on the Drosophila phylogeny.</title>
        <authorList>
            <consortium name="Drosophila 12 Genomes Consortium"/>
            <person name="Clark A.G."/>
            <person name="Eisen M.B."/>
            <person name="Smith D.R."/>
            <person name="Bergman C.M."/>
            <person name="Oliver B."/>
            <person name="Markow T.A."/>
            <person name="Kaufman T.C."/>
            <person name="Kellis M."/>
            <person name="Gelbart W."/>
            <person name="Iyer V.N."/>
            <person name="Pollard D.A."/>
            <person name="Sackton T.B."/>
            <person name="Larracuente A.M."/>
            <person name="Singh N.D."/>
            <person name="Abad J.P."/>
            <person name="Abt D.N."/>
            <person name="Adryan B."/>
            <person name="Aguade M."/>
            <person name="Akashi H."/>
            <person name="Anderson W.W."/>
            <person name="Aquadro C.F."/>
            <person name="Ardell D.H."/>
            <person name="Arguello R."/>
            <person name="Artieri C.G."/>
            <person name="Barbash D.A."/>
            <person name="Barker D."/>
            <person name="Barsanti P."/>
            <person name="Batterham P."/>
            <person name="Batzoglou S."/>
            <person name="Begun D."/>
            <person name="Bhutkar A."/>
            <person name="Blanco E."/>
            <person name="Bosak S.A."/>
            <person name="Bradley R.K."/>
            <person name="Brand A.D."/>
            <person name="Brent M.R."/>
            <person name="Brooks A.N."/>
            <person name="Brown R.H."/>
            <person name="Butlin R.K."/>
            <person name="Caggese C."/>
            <person name="Calvi B.R."/>
            <person name="Bernardo de Carvalho A."/>
            <person name="Caspi A."/>
            <person name="Castrezana S."/>
            <person name="Celniker S.E."/>
            <person name="Chang J.L."/>
            <person name="Chapple C."/>
            <person name="Chatterji S."/>
            <person name="Chinwalla A."/>
            <person name="Civetta A."/>
            <person name="Clifton S.W."/>
            <person name="Comeron J.M."/>
            <person name="Costello J.C."/>
            <person name="Coyne J.A."/>
            <person name="Daub J."/>
            <person name="David R.G."/>
            <person name="Delcher A.L."/>
            <person name="Delehaunty K."/>
            <person name="Do C.B."/>
            <person name="Ebling H."/>
            <person name="Edwards K."/>
            <person name="Eickbush T."/>
            <person name="Evans J.D."/>
            <person name="Filipski A."/>
            <person name="Findeiss S."/>
            <person name="Freyhult E."/>
            <person name="Fulton L."/>
            <person name="Fulton R."/>
            <person name="Garcia A.C."/>
            <person name="Gardiner A."/>
            <person name="Garfield D.A."/>
            <person name="Garvin B.E."/>
            <person name="Gibson G."/>
            <person name="Gilbert D."/>
            <person name="Gnerre S."/>
            <person name="Godfrey J."/>
            <person name="Good R."/>
            <person name="Gotea V."/>
            <person name="Gravely B."/>
            <person name="Greenberg A.J."/>
            <person name="Griffiths-Jones S."/>
            <person name="Gross S."/>
            <person name="Guigo R."/>
            <person name="Gustafson E.A."/>
            <person name="Haerty W."/>
            <person name="Hahn M.W."/>
            <person name="Halligan D.L."/>
            <person name="Halpern A.L."/>
            <person name="Halter G.M."/>
            <person name="Han M.V."/>
            <person name="Heger A."/>
            <person name="Hillier L."/>
            <person name="Hinrichs A.S."/>
            <person name="Holmes I."/>
            <person name="Hoskins R.A."/>
            <person name="Hubisz M.J."/>
            <person name="Hultmark D."/>
            <person name="Huntley M.A."/>
            <person name="Jaffe D.B."/>
            <person name="Jagadeeshan S."/>
            <person name="Jeck W.R."/>
            <person name="Johnson J."/>
            <person name="Jones C.D."/>
            <person name="Jordan W.C."/>
            <person name="Karpen G.H."/>
            <person name="Kataoka E."/>
            <person name="Keightley P.D."/>
            <person name="Kheradpour P."/>
            <person name="Kirkness E.F."/>
            <person name="Koerich L.B."/>
            <person name="Kristiansen K."/>
            <person name="Kudrna D."/>
            <person name="Kulathinal R.J."/>
            <person name="Kumar S."/>
            <person name="Kwok R."/>
            <person name="Lander E."/>
            <person name="Langley C.H."/>
            <person name="Lapoint R."/>
            <person name="Lazzaro B.P."/>
            <person name="Lee S.J."/>
            <person name="Levesque L."/>
            <person name="Li R."/>
            <person name="Lin C.F."/>
            <person name="Lin M.F."/>
            <person name="Lindblad-Toh K."/>
            <person name="Llopart A."/>
            <person name="Long M."/>
            <person name="Low L."/>
            <person name="Lozovsky E."/>
            <person name="Lu J."/>
            <person name="Luo M."/>
            <person name="Machado C.A."/>
            <person name="Makalowski W."/>
            <person name="Marzo M."/>
            <person name="Matsuda M."/>
            <person name="Matzkin L."/>
            <person name="McAllister B."/>
            <person name="McBride C.S."/>
            <person name="McKernan B."/>
            <person name="McKernan K."/>
            <person name="Mendez-Lago M."/>
            <person name="Minx P."/>
            <person name="Mollenhauer M.U."/>
            <person name="Montooth K."/>
            <person name="Mount S.M."/>
            <person name="Mu X."/>
            <person name="Myers E."/>
            <person name="Negre B."/>
            <person name="Newfeld S."/>
            <person name="Nielsen R."/>
            <person name="Noor M.A."/>
            <person name="O'Grady P."/>
            <person name="Pachter L."/>
            <person name="Papaceit M."/>
            <person name="Parisi M.J."/>
            <person name="Parisi M."/>
            <person name="Parts L."/>
            <person name="Pedersen J.S."/>
            <person name="Pesole G."/>
            <person name="Phillippy A.M."/>
            <person name="Ponting C.P."/>
            <person name="Pop M."/>
            <person name="Porcelli D."/>
            <person name="Powell J.R."/>
            <person name="Prohaska S."/>
            <person name="Pruitt K."/>
            <person name="Puig M."/>
            <person name="Quesneville H."/>
            <person name="Ram K.R."/>
            <person name="Rand D."/>
            <person name="Rasmussen M.D."/>
            <person name="Reed L.K."/>
            <person name="Reenan R."/>
            <person name="Reily A."/>
            <person name="Remington K.A."/>
            <person name="Rieger T.T."/>
            <person name="Ritchie M.G."/>
            <person name="Robin C."/>
            <person name="Rogers Y.H."/>
            <person name="Rohde C."/>
            <person name="Rozas J."/>
            <person name="Rubenfield M.J."/>
            <person name="Ruiz A."/>
            <person name="Russo S."/>
            <person name="Salzberg S.L."/>
            <person name="Sanchez-Gracia A."/>
            <person name="Saranga D.J."/>
            <person name="Sato H."/>
            <person name="Schaeffer S.W."/>
            <person name="Schatz M.C."/>
            <person name="Schlenke T."/>
            <person name="Schwartz R."/>
            <person name="Segarra C."/>
            <person name="Singh R.S."/>
            <person name="Sirot L."/>
            <person name="Sirota M."/>
            <person name="Sisneros N.B."/>
            <person name="Smith C.D."/>
            <person name="Smith T.F."/>
            <person name="Spieth J."/>
            <person name="Stage D.E."/>
            <person name="Stark A."/>
            <person name="Stephan W."/>
            <person name="Strausberg R.L."/>
            <person name="Strempel S."/>
            <person name="Sturgill D."/>
            <person name="Sutton G."/>
            <person name="Sutton G.G."/>
            <person name="Tao W."/>
            <person name="Teichmann S."/>
            <person name="Tobari Y.N."/>
            <person name="Tomimura Y."/>
            <person name="Tsolas J.M."/>
            <person name="Valente V.L."/>
            <person name="Venter E."/>
            <person name="Venter J.C."/>
            <person name="Vicario S."/>
            <person name="Vieira F.G."/>
            <person name="Vilella A.J."/>
            <person name="Villasante A."/>
            <person name="Walenz B."/>
            <person name="Wang J."/>
            <person name="Wasserman M."/>
            <person name="Watts T."/>
            <person name="Wilson D."/>
            <person name="Wilson R.K."/>
            <person name="Wing R.A."/>
            <person name="Wolfner M.F."/>
            <person name="Wong A."/>
            <person name="Wong G.K."/>
            <person name="Wu C.I."/>
            <person name="Wu G."/>
            <person name="Yamamoto D."/>
            <person name="Yang H.P."/>
            <person name="Yang S.P."/>
            <person name="Yorke J.A."/>
            <person name="Yoshida K."/>
            <person name="Zdobnov E."/>
            <person name="Zhang P."/>
            <person name="Zhang Y."/>
            <person name="Zimin A.V."/>
            <person name="Baldwin J."/>
            <person name="Abdouelleil A."/>
            <person name="Abdulkadir J."/>
            <person name="Abebe A."/>
            <person name="Abera B."/>
            <person name="Abreu J."/>
            <person name="Acer S.C."/>
            <person name="Aftuck L."/>
            <person name="Alexander A."/>
            <person name="An P."/>
            <person name="Anderson E."/>
            <person name="Anderson S."/>
            <person name="Arachi H."/>
            <person name="Azer M."/>
            <person name="Bachantsang P."/>
            <person name="Barry A."/>
            <person name="Bayul T."/>
            <person name="Berlin A."/>
            <person name="Bessette D."/>
            <person name="Bloom T."/>
            <person name="Blye J."/>
            <person name="Boguslavskiy L."/>
            <person name="Bonnet C."/>
            <person name="Boukhgalter B."/>
            <person name="Bourzgui I."/>
            <person name="Brown A."/>
            <person name="Cahill P."/>
            <person name="Channer S."/>
            <person name="Cheshatsang Y."/>
            <person name="Chuda L."/>
            <person name="Citroen M."/>
            <person name="Collymore A."/>
            <person name="Cooke P."/>
            <person name="Costello M."/>
            <person name="D'Aco K."/>
            <person name="Daza R."/>
            <person name="De Haan G."/>
            <person name="DeGray S."/>
            <person name="DeMaso C."/>
            <person name="Dhargay N."/>
            <person name="Dooley K."/>
            <person name="Dooley E."/>
            <person name="Doricent M."/>
            <person name="Dorje P."/>
            <person name="Dorjee K."/>
            <person name="Dupes A."/>
            <person name="Elong R."/>
            <person name="Falk J."/>
            <person name="Farina A."/>
            <person name="Faro S."/>
            <person name="Ferguson D."/>
            <person name="Fisher S."/>
            <person name="Foley C.D."/>
            <person name="Franke A."/>
            <person name="Friedrich D."/>
            <person name="Gadbois L."/>
            <person name="Gearin G."/>
            <person name="Gearin C.R."/>
            <person name="Giannoukos G."/>
            <person name="Goode T."/>
            <person name="Graham J."/>
            <person name="Grandbois E."/>
            <person name="Grewal S."/>
            <person name="Gyaltsen K."/>
            <person name="Hafez N."/>
            <person name="Hagos B."/>
            <person name="Hall J."/>
            <person name="Henson C."/>
            <person name="Hollinger A."/>
            <person name="Honan T."/>
            <person name="Huard M.D."/>
            <person name="Hughes L."/>
            <person name="Hurhula B."/>
            <person name="Husby M.E."/>
            <person name="Kamat A."/>
            <person name="Kanga B."/>
            <person name="Kashin S."/>
            <person name="Khazanovich D."/>
            <person name="Kisner P."/>
            <person name="Lance K."/>
            <person name="Lara M."/>
            <person name="Lee W."/>
            <person name="Lennon N."/>
            <person name="Letendre F."/>
            <person name="LeVine R."/>
            <person name="Lipovsky A."/>
            <person name="Liu X."/>
            <person name="Liu J."/>
            <person name="Liu S."/>
            <person name="Lokyitsang T."/>
            <person name="Lokyitsang Y."/>
            <person name="Lubonja R."/>
            <person name="Lui A."/>
            <person name="MacDonald P."/>
            <person name="Magnisalis V."/>
            <person name="Maru K."/>
            <person name="Matthews C."/>
            <person name="McCusker W."/>
            <person name="McDonough S."/>
            <person name="Mehta T."/>
            <person name="Meldrim J."/>
            <person name="Meneus L."/>
            <person name="Mihai O."/>
            <person name="Mihalev A."/>
            <person name="Mihova T."/>
            <person name="Mittelman R."/>
            <person name="Mlenga V."/>
            <person name="Montmayeur A."/>
            <person name="Mulrain L."/>
            <person name="Navidi A."/>
            <person name="Naylor J."/>
            <person name="Negash T."/>
            <person name="Nguyen T."/>
            <person name="Nguyen N."/>
            <person name="Nicol R."/>
            <person name="Norbu C."/>
            <person name="Norbu N."/>
            <person name="Novod N."/>
            <person name="O'Neill B."/>
            <person name="Osman S."/>
            <person name="Markiewicz E."/>
            <person name="Oyono O.L."/>
            <person name="Patti C."/>
            <person name="Phunkhang P."/>
            <person name="Pierre F."/>
            <person name="Priest M."/>
            <person name="Raghuraman S."/>
            <person name="Rege F."/>
            <person name="Reyes R."/>
            <person name="Rise C."/>
            <person name="Rogov P."/>
            <person name="Ross K."/>
            <person name="Ryan E."/>
            <person name="Settipalli S."/>
            <person name="Shea T."/>
            <person name="Sherpa N."/>
            <person name="Shi L."/>
            <person name="Shih D."/>
            <person name="Sparrow T."/>
            <person name="Spaulding J."/>
            <person name="Stalker J."/>
            <person name="Stange-Thomann N."/>
            <person name="Stavropoulos S."/>
            <person name="Stone C."/>
            <person name="Strader C."/>
            <person name="Tesfaye S."/>
            <person name="Thomson T."/>
            <person name="Thoulutsang Y."/>
            <person name="Thoulutsang D."/>
            <person name="Topham K."/>
            <person name="Topping I."/>
            <person name="Tsamla T."/>
            <person name="Vassiliev H."/>
            <person name="Vo A."/>
            <person name="Wangchuk T."/>
            <person name="Wangdi T."/>
            <person name="Weiand M."/>
            <person name="Wilkinson J."/>
            <person name="Wilson A."/>
            <person name="Yadav S."/>
            <person name="Young G."/>
            <person name="Yu Q."/>
            <person name="Zembek L."/>
            <person name="Zhong D."/>
            <person name="Zimmer A."/>
            <person name="Zwirko Z."/>
            <person name="Jaffe D.B."/>
            <person name="Alvarez P."/>
            <person name="Brockman W."/>
            <person name="Butler J."/>
            <person name="Chin C."/>
            <person name="Gnerre S."/>
            <person name="Grabherr M."/>
            <person name="Kleber M."/>
            <person name="Mauceli E."/>
            <person name="MacCallum I."/>
        </authorList>
    </citation>
    <scope>NUCLEOTIDE SEQUENCE [LARGE SCALE GENOMIC DNA]</scope>
    <source>
        <strain evidence="3">Tucson 14024-0371.13</strain>
    </source>
</reference>
<organism evidence="2 3">
    <name type="scientific">Drosophila ananassae</name>
    <name type="common">Fruit fly</name>
    <dbReference type="NCBI Taxonomy" id="7217"/>
    <lineage>
        <taxon>Eukaryota</taxon>
        <taxon>Metazoa</taxon>
        <taxon>Ecdysozoa</taxon>
        <taxon>Arthropoda</taxon>
        <taxon>Hexapoda</taxon>
        <taxon>Insecta</taxon>
        <taxon>Pterygota</taxon>
        <taxon>Neoptera</taxon>
        <taxon>Endopterygota</taxon>
        <taxon>Diptera</taxon>
        <taxon>Brachycera</taxon>
        <taxon>Muscomorpha</taxon>
        <taxon>Ephydroidea</taxon>
        <taxon>Drosophilidae</taxon>
        <taxon>Drosophila</taxon>
        <taxon>Sophophora</taxon>
    </lineage>
</organism>
<dbReference type="InParanoid" id="B3ML87"/>
<accession>B3ML87</accession>
<keyword evidence="3" id="KW-1185">Reference proteome</keyword>
<feature type="compositionally biased region" description="Basic and acidic residues" evidence="1">
    <location>
        <begin position="287"/>
        <end position="298"/>
    </location>
</feature>
<gene>
    <name evidence="2" type="primary">Dana\GF14421</name>
    <name evidence="2" type="synonym">dana_GLEANR_15183</name>
    <name evidence="2" type="ORF">GF14421</name>
</gene>
<dbReference type="EMBL" id="CH902620">
    <property type="protein sequence ID" value="EDV31705.2"/>
    <property type="molecule type" value="Genomic_DNA"/>
</dbReference>
<feature type="compositionally biased region" description="Polar residues" evidence="1">
    <location>
        <begin position="246"/>
        <end position="258"/>
    </location>
</feature>
<dbReference type="Proteomes" id="UP000007801">
    <property type="component" value="Unassembled WGS sequence"/>
</dbReference>
<dbReference type="KEGG" id="dan:6497246"/>
<evidence type="ECO:0000313" key="2">
    <source>
        <dbReference type="EMBL" id="EDV31705.2"/>
    </source>
</evidence>
<feature type="region of interest" description="Disordered" evidence="1">
    <location>
        <begin position="1"/>
        <end position="25"/>
    </location>
</feature>
<proteinExistence type="predicted"/>
<protein>
    <submittedName>
        <fullName evidence="2">Uncharacterized protein</fullName>
    </submittedName>
</protein>